<dbReference type="Proteomes" id="UP001344906">
    <property type="component" value="Unassembled WGS sequence"/>
</dbReference>
<reference evidence="1 2" key="1">
    <citation type="submission" date="2023-02" db="EMBL/GenBank/DDBJ databases">
        <title>Dictyobacter halimunensis sp. nov., a new member of the class Ktedonobacteria from forest soil in a geothermal area.</title>
        <authorList>
            <person name="Rachmania M.K."/>
            <person name="Ningsih F."/>
            <person name="Sakai Y."/>
            <person name="Yabe S."/>
            <person name="Yokota A."/>
            <person name="Sjamsuridzal W."/>
        </authorList>
    </citation>
    <scope>NUCLEOTIDE SEQUENCE [LARGE SCALE GENOMIC DNA]</scope>
    <source>
        <strain evidence="1 2">S3.2.2.5</strain>
    </source>
</reference>
<accession>A0ABQ6FNJ3</accession>
<evidence type="ECO:0000313" key="2">
    <source>
        <dbReference type="Proteomes" id="UP001344906"/>
    </source>
</evidence>
<evidence type="ECO:0008006" key="3">
    <source>
        <dbReference type="Google" id="ProtNLM"/>
    </source>
</evidence>
<proteinExistence type="predicted"/>
<organism evidence="1 2">
    <name type="scientific">Dictyobacter halimunensis</name>
    <dbReference type="NCBI Taxonomy" id="3026934"/>
    <lineage>
        <taxon>Bacteria</taxon>
        <taxon>Bacillati</taxon>
        <taxon>Chloroflexota</taxon>
        <taxon>Ktedonobacteria</taxon>
        <taxon>Ktedonobacterales</taxon>
        <taxon>Dictyobacteraceae</taxon>
        <taxon>Dictyobacter</taxon>
    </lineage>
</organism>
<keyword evidence="2" id="KW-1185">Reference proteome</keyword>
<dbReference type="EMBL" id="BSRI01000001">
    <property type="protein sequence ID" value="GLV53944.1"/>
    <property type="molecule type" value="Genomic_DNA"/>
</dbReference>
<sequence>MLSMDHAVVLTQIKDYFTYRVLDGVEEELEEYTPLLDWGFINSLEIAHLVAFIHETYGLDVPPEKMVPAVFQNLHTITAMVMEVSELAVH</sequence>
<dbReference type="InterPro" id="IPR036736">
    <property type="entry name" value="ACP-like_sf"/>
</dbReference>
<protein>
    <recommendedName>
        <fullName evidence="3">Carrier domain-containing protein</fullName>
    </recommendedName>
</protein>
<dbReference type="Gene3D" id="1.10.1200.10">
    <property type="entry name" value="ACP-like"/>
    <property type="match status" value="1"/>
</dbReference>
<evidence type="ECO:0000313" key="1">
    <source>
        <dbReference type="EMBL" id="GLV53944.1"/>
    </source>
</evidence>
<gene>
    <name evidence="1" type="ORF">KDH_07950</name>
</gene>
<name>A0ABQ6FNJ3_9CHLR</name>
<comment type="caution">
    <text evidence="1">The sequence shown here is derived from an EMBL/GenBank/DDBJ whole genome shotgun (WGS) entry which is preliminary data.</text>
</comment>
<dbReference type="SUPFAM" id="SSF47336">
    <property type="entry name" value="ACP-like"/>
    <property type="match status" value="1"/>
</dbReference>